<organism evidence="2 3">
    <name type="scientific">Phaseolus coccineus</name>
    <name type="common">Scarlet runner bean</name>
    <name type="synonym">Phaseolus multiflorus</name>
    <dbReference type="NCBI Taxonomy" id="3886"/>
    <lineage>
        <taxon>Eukaryota</taxon>
        <taxon>Viridiplantae</taxon>
        <taxon>Streptophyta</taxon>
        <taxon>Embryophyta</taxon>
        <taxon>Tracheophyta</taxon>
        <taxon>Spermatophyta</taxon>
        <taxon>Magnoliopsida</taxon>
        <taxon>eudicotyledons</taxon>
        <taxon>Gunneridae</taxon>
        <taxon>Pentapetalae</taxon>
        <taxon>rosids</taxon>
        <taxon>fabids</taxon>
        <taxon>Fabales</taxon>
        <taxon>Fabaceae</taxon>
        <taxon>Papilionoideae</taxon>
        <taxon>50 kb inversion clade</taxon>
        <taxon>NPAAA clade</taxon>
        <taxon>indigoferoid/millettioid clade</taxon>
        <taxon>Phaseoleae</taxon>
        <taxon>Phaseolus</taxon>
    </lineage>
</organism>
<name>A0AAN9N6C7_PHACN</name>
<dbReference type="AlphaFoldDB" id="A0AAN9N6C7"/>
<feature type="region of interest" description="Disordered" evidence="1">
    <location>
        <begin position="110"/>
        <end position="135"/>
    </location>
</feature>
<sequence length="154" mass="17556">MQSATMCWRRRTGMRKGGRQMWNRIPRSVEYQAKYLIYSKKQHLFLAVYEFSGTTNEVVLYRENTDAMTSSSKSSTVKGRDAAFIGLNENQFAILDDDKTGLAVYTLPGGASQETKENDKLFEENQPTQTNDDSIRGPMPFMLKLKLIVSIQLL</sequence>
<accession>A0AAN9N6C7</accession>
<dbReference type="EMBL" id="JAYMYR010000004">
    <property type="protein sequence ID" value="KAK7367514.1"/>
    <property type="molecule type" value="Genomic_DNA"/>
</dbReference>
<feature type="compositionally biased region" description="Basic and acidic residues" evidence="1">
    <location>
        <begin position="114"/>
        <end position="123"/>
    </location>
</feature>
<keyword evidence="3" id="KW-1185">Reference proteome</keyword>
<protein>
    <submittedName>
        <fullName evidence="2">Uncharacterized protein</fullName>
    </submittedName>
</protein>
<reference evidence="2 3" key="1">
    <citation type="submission" date="2024-01" db="EMBL/GenBank/DDBJ databases">
        <title>The genomes of 5 underutilized Papilionoideae crops provide insights into root nodulation and disease resistanc.</title>
        <authorList>
            <person name="Jiang F."/>
        </authorList>
    </citation>
    <scope>NUCLEOTIDE SEQUENCE [LARGE SCALE GENOMIC DNA]</scope>
    <source>
        <strain evidence="2">JINMINGXINNONG_FW02</strain>
        <tissue evidence="2">Leaves</tissue>
    </source>
</reference>
<evidence type="ECO:0000313" key="3">
    <source>
        <dbReference type="Proteomes" id="UP001374584"/>
    </source>
</evidence>
<dbReference type="Proteomes" id="UP001374584">
    <property type="component" value="Unassembled WGS sequence"/>
</dbReference>
<comment type="caution">
    <text evidence="2">The sequence shown here is derived from an EMBL/GenBank/DDBJ whole genome shotgun (WGS) entry which is preliminary data.</text>
</comment>
<evidence type="ECO:0000256" key="1">
    <source>
        <dbReference type="SAM" id="MobiDB-lite"/>
    </source>
</evidence>
<proteinExistence type="predicted"/>
<gene>
    <name evidence="2" type="ORF">VNO80_09527</name>
</gene>
<evidence type="ECO:0000313" key="2">
    <source>
        <dbReference type="EMBL" id="KAK7367514.1"/>
    </source>
</evidence>